<keyword evidence="7" id="KW-1185">Reference proteome</keyword>
<dbReference type="RefSeq" id="WP_015883997.1">
    <property type="nucleotide sequence ID" value="NC_012669.1"/>
</dbReference>
<dbReference type="SUPFAM" id="SSF51215">
    <property type="entry name" value="Regulatory protein AraC"/>
    <property type="match status" value="1"/>
</dbReference>
<dbReference type="STRING" id="471853.Bcav_3518"/>
<evidence type="ECO:0000256" key="4">
    <source>
        <dbReference type="ARBA" id="ARBA00023163"/>
    </source>
</evidence>
<dbReference type="Pfam" id="PF02311">
    <property type="entry name" value="AraC_binding"/>
    <property type="match status" value="1"/>
</dbReference>
<evidence type="ECO:0000256" key="1">
    <source>
        <dbReference type="ARBA" id="ARBA00023015"/>
    </source>
</evidence>
<evidence type="ECO:0000256" key="2">
    <source>
        <dbReference type="ARBA" id="ARBA00023125"/>
    </source>
</evidence>
<dbReference type="PANTHER" id="PTHR46796">
    <property type="entry name" value="HTH-TYPE TRANSCRIPTIONAL ACTIVATOR RHAS-RELATED"/>
    <property type="match status" value="1"/>
</dbReference>
<dbReference type="GO" id="GO:0043565">
    <property type="term" value="F:sequence-specific DNA binding"/>
    <property type="evidence" value="ECO:0007669"/>
    <property type="project" value="InterPro"/>
</dbReference>
<dbReference type="InterPro" id="IPR037923">
    <property type="entry name" value="HTH-like"/>
</dbReference>
<dbReference type="InterPro" id="IPR009057">
    <property type="entry name" value="Homeodomain-like_sf"/>
</dbReference>
<dbReference type="InterPro" id="IPR003313">
    <property type="entry name" value="AraC-bd"/>
</dbReference>
<keyword evidence="2" id="KW-0238">DNA-binding</keyword>
<dbReference type="SUPFAM" id="SSF46689">
    <property type="entry name" value="Homeodomain-like"/>
    <property type="match status" value="1"/>
</dbReference>
<evidence type="ECO:0000256" key="3">
    <source>
        <dbReference type="ARBA" id="ARBA00023159"/>
    </source>
</evidence>
<dbReference type="InterPro" id="IPR050204">
    <property type="entry name" value="AraC_XylS_family_regulators"/>
</dbReference>
<dbReference type="PROSITE" id="PS01124">
    <property type="entry name" value="HTH_ARAC_FAMILY_2"/>
    <property type="match status" value="1"/>
</dbReference>
<protein>
    <submittedName>
        <fullName evidence="6">Transcriptional regulator, AraC family</fullName>
    </submittedName>
</protein>
<evidence type="ECO:0000313" key="6">
    <source>
        <dbReference type="EMBL" id="ACQ81760.1"/>
    </source>
</evidence>
<dbReference type="eggNOG" id="COG1917">
    <property type="taxonomic scope" value="Bacteria"/>
</dbReference>
<dbReference type="EMBL" id="CP001618">
    <property type="protein sequence ID" value="ACQ81760.1"/>
    <property type="molecule type" value="Genomic_DNA"/>
</dbReference>
<feature type="domain" description="HTH araC/xylS-type" evidence="5">
    <location>
        <begin position="166"/>
        <end position="264"/>
    </location>
</feature>
<dbReference type="PRINTS" id="PR00032">
    <property type="entry name" value="HTHARAC"/>
</dbReference>
<dbReference type="InterPro" id="IPR018062">
    <property type="entry name" value="HTH_AraC-typ_CS"/>
</dbReference>
<accession>C5C2R6</accession>
<dbReference type="KEGG" id="bcv:Bcav_3518"/>
<dbReference type="Gene3D" id="1.10.10.60">
    <property type="entry name" value="Homeodomain-like"/>
    <property type="match status" value="1"/>
</dbReference>
<dbReference type="InterPro" id="IPR020449">
    <property type="entry name" value="Tscrpt_reg_AraC-type_HTH"/>
</dbReference>
<keyword evidence="3" id="KW-0010">Activator</keyword>
<organism evidence="6 7">
    <name type="scientific">Beutenbergia cavernae (strain ATCC BAA-8 / DSM 12333 / CCUG 43141 / JCM 11478 / NBRC 16432 / NCIMB 13614 / HKI 0122)</name>
    <dbReference type="NCBI Taxonomy" id="471853"/>
    <lineage>
        <taxon>Bacteria</taxon>
        <taxon>Bacillati</taxon>
        <taxon>Actinomycetota</taxon>
        <taxon>Actinomycetes</taxon>
        <taxon>Micrococcales</taxon>
        <taxon>Beutenbergiaceae</taxon>
        <taxon>Beutenbergia</taxon>
    </lineage>
</organism>
<sequence>MDRWANYVPPARSLRDTSLTCLGAGEQAGHLTATGRRTLPVHALVVVTSGRGRYRDVERDVDVVAPAWFWLFPGRWHAYGPGPDGWSEHWVLFDGVAARGYAAHTAWDPPVHAGGLPAEELAACFEGLRAATAGAGLRDQLVAASLVHRLVGATVSARAAAGEPTTSAVQAVIDAAAEPLSVAQRAARAGVSPDRLRAEVRAETGLTPHELVLRTRLATAQQLLAGSDLDVGAVAARVGYDDPAYFSRLFARRVGAPPSEFRRQQHRSVAPTRTG</sequence>
<evidence type="ECO:0000259" key="5">
    <source>
        <dbReference type="PROSITE" id="PS01124"/>
    </source>
</evidence>
<evidence type="ECO:0000313" key="7">
    <source>
        <dbReference type="Proteomes" id="UP000007962"/>
    </source>
</evidence>
<dbReference type="InterPro" id="IPR018060">
    <property type="entry name" value="HTH_AraC"/>
</dbReference>
<dbReference type="GO" id="GO:0003700">
    <property type="term" value="F:DNA-binding transcription factor activity"/>
    <property type="evidence" value="ECO:0007669"/>
    <property type="project" value="InterPro"/>
</dbReference>
<dbReference type="AlphaFoldDB" id="C5C2R6"/>
<dbReference type="OrthoDB" id="2060755at2"/>
<dbReference type="HOGENOM" id="CLU_000445_88_6_11"/>
<dbReference type="Pfam" id="PF12833">
    <property type="entry name" value="HTH_18"/>
    <property type="match status" value="1"/>
</dbReference>
<dbReference type="SMART" id="SM00342">
    <property type="entry name" value="HTH_ARAC"/>
    <property type="match status" value="1"/>
</dbReference>
<keyword evidence="4" id="KW-0804">Transcription</keyword>
<keyword evidence="1" id="KW-0805">Transcription regulation</keyword>
<dbReference type="Proteomes" id="UP000007962">
    <property type="component" value="Chromosome"/>
</dbReference>
<dbReference type="PROSITE" id="PS00041">
    <property type="entry name" value="HTH_ARAC_FAMILY_1"/>
    <property type="match status" value="1"/>
</dbReference>
<gene>
    <name evidence="6" type="ordered locus">Bcav_3518</name>
</gene>
<name>C5C2R6_BEUC1</name>
<reference evidence="6 7" key="1">
    <citation type="journal article" date="2009" name="Stand. Genomic Sci.">
        <title>Complete genome sequence of Beutenbergia cavernae type strain (HKI 0122).</title>
        <authorList>
            <person name="Land M."/>
            <person name="Pukall R."/>
            <person name="Abt B."/>
            <person name="Goker M."/>
            <person name="Rohde M."/>
            <person name="Glavina Del Rio T."/>
            <person name="Tice H."/>
            <person name="Copeland A."/>
            <person name="Cheng J.F."/>
            <person name="Lucas S."/>
            <person name="Chen F."/>
            <person name="Nolan M."/>
            <person name="Bruce D."/>
            <person name="Goodwin L."/>
            <person name="Pitluck S."/>
            <person name="Ivanova N."/>
            <person name="Mavromatis K."/>
            <person name="Ovchinnikova G."/>
            <person name="Pati A."/>
            <person name="Chen A."/>
            <person name="Palaniappan K."/>
            <person name="Hauser L."/>
            <person name="Chang Y.J."/>
            <person name="Jefferies C.C."/>
            <person name="Saunders E."/>
            <person name="Brettin T."/>
            <person name="Detter J.C."/>
            <person name="Han C."/>
            <person name="Chain P."/>
            <person name="Bristow J."/>
            <person name="Eisen J.A."/>
            <person name="Markowitz V."/>
            <person name="Hugenholtz P."/>
            <person name="Kyrpides N.C."/>
            <person name="Klenk H.P."/>
            <person name="Lapidus A."/>
        </authorList>
    </citation>
    <scope>NUCLEOTIDE SEQUENCE [LARGE SCALE GENOMIC DNA]</scope>
    <source>
        <strain evidence="7">ATCC BAA-8 / DSM 12333 / NBRC 16432</strain>
    </source>
</reference>
<proteinExistence type="predicted"/>
<dbReference type="eggNOG" id="COG2207">
    <property type="taxonomic scope" value="Bacteria"/>
</dbReference>